<comment type="subcellular location">
    <subcellularLocation>
        <location evidence="2">Cytoplasm</location>
    </subcellularLocation>
</comment>
<dbReference type="Pfam" id="PF00388">
    <property type="entry name" value="PI-PLC-X"/>
    <property type="match status" value="1"/>
</dbReference>
<feature type="domain" description="EF-hand" evidence="15">
    <location>
        <begin position="1"/>
        <end position="35"/>
    </location>
</feature>
<dbReference type="GO" id="GO:0035556">
    <property type="term" value="P:intracellular signal transduction"/>
    <property type="evidence" value="ECO:0007669"/>
    <property type="project" value="InterPro"/>
</dbReference>
<dbReference type="PROSITE" id="PS50008">
    <property type="entry name" value="PIPLC_Y_DOMAIN"/>
    <property type="match status" value="1"/>
</dbReference>
<keyword evidence="8 11" id="KW-0443">Lipid metabolism</keyword>
<gene>
    <name evidence="16" type="ORF">ElyMa_004454600</name>
</gene>
<dbReference type="Gene3D" id="2.60.40.150">
    <property type="entry name" value="C2 domain"/>
    <property type="match status" value="1"/>
</dbReference>
<keyword evidence="6" id="KW-0106">Calcium</keyword>
<feature type="compositionally biased region" description="Basic and acidic residues" evidence="12">
    <location>
        <begin position="355"/>
        <end position="369"/>
    </location>
</feature>
<evidence type="ECO:0000256" key="5">
    <source>
        <dbReference type="ARBA" id="ARBA00022801"/>
    </source>
</evidence>
<evidence type="ECO:0000259" key="15">
    <source>
        <dbReference type="PROSITE" id="PS50222"/>
    </source>
</evidence>
<dbReference type="AlphaFoldDB" id="A0AAV4HFQ9"/>
<sequence length="801" mass="90851">MFTNIRDAFNMADKNGDGSLDFDEVLKLLKTLNADVKKKYAREMFDAADTNKNGKGNISVLDREEFVNFYHRLTKRVEVEEVFLRFSRGKGFMTLKDILTFLREGQKMRNATEEDGRNILDQFETDKGLKMREHMSSDAFRKLITCERQQLFKPAHKLVYQDMTRPMTHYFIDSSHNTYLAEDQLKGPSKVEMYIEALQKGCRCVELDCWDGSDGEPVIYHGHTLTSKIKFEDVIKAVDHYAFETSAYPVTLSLENHCSIEQQEVMAQIMTSILGDKLWRPQADIIHIPSPEELKNKILVKGKKLSKAAEEAHDDDVSDEDEAAEVPNHHAGDNTDGGGQNTSTSNNNNNSTNHTQERRKSQVSESKRIKLDRQLSLVTTMKSVGLKTVENNPEPVSNLTVISIGESKTEKMVQSTPENLNTITHHRLVRTYPSGTRTDSSNYNPVPMWNTGCQIVALNYQTPGEAMQLNHGRFLDNGRTGYVLKPDFLLSGVLFVYSIIISGVCDILATPTRFELAIFCDIEEPEVKTSYEYVLNLRERLDDTLKIAREELEKAQGRQKHHYDGTAKCRKFSVGEKVLVLLPTDSNKLLMQWKGPFEVVATVEVNDYRINMGGKVKTFHANLMKGYIARHQDIRQAAVDEGLPTSSSAISAASLTVIEDIEGEHFNDSDCETLPELGGWGSNETVNDSQYGDQLTPDQRRQLEEIASSYSSIFSDRPGTVSCCFNPRWYETCMFKVTVPELAIVRFTVIDQDRARDDFIGYYCLPVMSMQEGFRHFPLFDQHGAPFKQSLIFTHVTLTDA</sequence>
<dbReference type="SUPFAM" id="SSF51695">
    <property type="entry name" value="PLC-like phosphodiesterases"/>
    <property type="match status" value="1"/>
</dbReference>
<dbReference type="SMART" id="SM00054">
    <property type="entry name" value="EFh"/>
    <property type="match status" value="2"/>
</dbReference>
<reference evidence="16 17" key="1">
    <citation type="journal article" date="2021" name="Elife">
        <title>Chloroplast acquisition without the gene transfer in kleptoplastic sea slugs, Plakobranchus ocellatus.</title>
        <authorList>
            <person name="Maeda T."/>
            <person name="Takahashi S."/>
            <person name="Yoshida T."/>
            <person name="Shimamura S."/>
            <person name="Takaki Y."/>
            <person name="Nagai Y."/>
            <person name="Toyoda A."/>
            <person name="Suzuki Y."/>
            <person name="Arimoto A."/>
            <person name="Ishii H."/>
            <person name="Satoh N."/>
            <person name="Nishiyama T."/>
            <person name="Hasebe M."/>
            <person name="Maruyama T."/>
            <person name="Minagawa J."/>
            <person name="Obokata J."/>
            <person name="Shigenobu S."/>
        </authorList>
    </citation>
    <scope>NUCLEOTIDE SEQUENCE [LARGE SCALE GENOMIC DNA]</scope>
</reference>
<dbReference type="GO" id="GO:0016042">
    <property type="term" value="P:lipid catabolic process"/>
    <property type="evidence" value="ECO:0007669"/>
    <property type="project" value="UniProtKB-KW"/>
</dbReference>
<keyword evidence="17" id="KW-1185">Reference proteome</keyword>
<dbReference type="InterPro" id="IPR000008">
    <property type="entry name" value="C2_dom"/>
</dbReference>
<dbReference type="InterPro" id="IPR035892">
    <property type="entry name" value="C2_domain_sf"/>
</dbReference>
<dbReference type="InterPro" id="IPR001192">
    <property type="entry name" value="PI-PLC_fam"/>
</dbReference>
<dbReference type="Pfam" id="PF00168">
    <property type="entry name" value="C2"/>
    <property type="match status" value="1"/>
</dbReference>
<dbReference type="Pfam" id="PF00387">
    <property type="entry name" value="PI-PLC-Y"/>
    <property type="match status" value="1"/>
</dbReference>
<comment type="caution">
    <text evidence="16">The sequence shown here is derived from an EMBL/GenBank/DDBJ whole genome shotgun (WGS) entry which is preliminary data.</text>
</comment>
<dbReference type="Proteomes" id="UP000762676">
    <property type="component" value="Unassembled WGS sequence"/>
</dbReference>
<evidence type="ECO:0000256" key="3">
    <source>
        <dbReference type="ARBA" id="ARBA00012368"/>
    </source>
</evidence>
<evidence type="ECO:0000256" key="7">
    <source>
        <dbReference type="ARBA" id="ARBA00022963"/>
    </source>
</evidence>
<dbReference type="GO" id="GO:0005886">
    <property type="term" value="C:plasma membrane"/>
    <property type="evidence" value="ECO:0007669"/>
    <property type="project" value="TreeGrafter"/>
</dbReference>
<feature type="domain" description="C2" evidence="13">
    <location>
        <begin position="644"/>
        <end position="781"/>
    </location>
</feature>
<dbReference type="PRINTS" id="PR00390">
    <property type="entry name" value="PHPHLIPASEC"/>
</dbReference>
<feature type="region of interest" description="Disordered" evidence="12">
    <location>
        <begin position="309"/>
        <end position="369"/>
    </location>
</feature>
<dbReference type="InterPro" id="IPR000909">
    <property type="entry name" value="PLipase_C_PInositol-sp_X_dom"/>
</dbReference>
<comment type="cofactor">
    <cofactor evidence="1">
        <name>Ca(2+)</name>
        <dbReference type="ChEBI" id="CHEBI:29108"/>
    </cofactor>
</comment>
<keyword evidence="4" id="KW-0963">Cytoplasm</keyword>
<dbReference type="InterPro" id="IPR017946">
    <property type="entry name" value="PLC-like_Pdiesterase_TIM-brl"/>
</dbReference>
<evidence type="ECO:0000256" key="12">
    <source>
        <dbReference type="SAM" id="MobiDB-lite"/>
    </source>
</evidence>
<evidence type="ECO:0000256" key="10">
    <source>
        <dbReference type="ARBA" id="ARBA00023674"/>
    </source>
</evidence>
<dbReference type="GO" id="GO:0005737">
    <property type="term" value="C:cytoplasm"/>
    <property type="evidence" value="ECO:0007669"/>
    <property type="project" value="UniProtKB-SubCell"/>
</dbReference>
<organism evidence="16 17">
    <name type="scientific">Elysia marginata</name>
    <dbReference type="NCBI Taxonomy" id="1093978"/>
    <lineage>
        <taxon>Eukaryota</taxon>
        <taxon>Metazoa</taxon>
        <taxon>Spiralia</taxon>
        <taxon>Lophotrochozoa</taxon>
        <taxon>Mollusca</taxon>
        <taxon>Gastropoda</taxon>
        <taxon>Heterobranchia</taxon>
        <taxon>Euthyneura</taxon>
        <taxon>Panpulmonata</taxon>
        <taxon>Sacoglossa</taxon>
        <taxon>Placobranchoidea</taxon>
        <taxon>Plakobranchidae</taxon>
        <taxon>Elysia</taxon>
    </lineage>
</organism>
<dbReference type="EMBL" id="BMAT01009005">
    <property type="protein sequence ID" value="GFR96559.1"/>
    <property type="molecule type" value="Genomic_DNA"/>
</dbReference>
<name>A0AAV4HFQ9_9GAST</name>
<dbReference type="PANTHER" id="PTHR10336">
    <property type="entry name" value="PHOSPHOINOSITIDE-SPECIFIC PHOSPHOLIPASE C FAMILY PROTEIN"/>
    <property type="match status" value="1"/>
</dbReference>
<evidence type="ECO:0000256" key="1">
    <source>
        <dbReference type="ARBA" id="ARBA00001913"/>
    </source>
</evidence>
<dbReference type="GO" id="GO:0004435">
    <property type="term" value="F:phosphatidylinositol-4,5-bisphosphate phospholipase C activity"/>
    <property type="evidence" value="ECO:0007669"/>
    <property type="project" value="UniProtKB-EC"/>
</dbReference>
<dbReference type="EC" id="3.1.4.11" evidence="3 11"/>
<dbReference type="GO" id="GO:0005509">
    <property type="term" value="F:calcium ion binding"/>
    <property type="evidence" value="ECO:0007669"/>
    <property type="project" value="InterPro"/>
</dbReference>
<evidence type="ECO:0000259" key="13">
    <source>
        <dbReference type="PROSITE" id="PS50004"/>
    </source>
</evidence>
<evidence type="ECO:0000313" key="16">
    <source>
        <dbReference type="EMBL" id="GFR96559.1"/>
    </source>
</evidence>
<keyword evidence="9" id="KW-0807">Transducer</keyword>
<dbReference type="Pfam" id="PF09279">
    <property type="entry name" value="EF-hand_like"/>
    <property type="match status" value="1"/>
</dbReference>
<dbReference type="Pfam" id="PF00036">
    <property type="entry name" value="EF-hand_1"/>
    <property type="match status" value="1"/>
</dbReference>
<dbReference type="Gene3D" id="3.20.20.190">
    <property type="entry name" value="Phosphatidylinositol (PI) phosphodiesterase"/>
    <property type="match status" value="1"/>
</dbReference>
<dbReference type="PROSITE" id="PS50222">
    <property type="entry name" value="EF_HAND_2"/>
    <property type="match status" value="2"/>
</dbReference>
<dbReference type="InterPro" id="IPR002048">
    <property type="entry name" value="EF_hand_dom"/>
</dbReference>
<dbReference type="SMART" id="SM00239">
    <property type="entry name" value="C2"/>
    <property type="match status" value="1"/>
</dbReference>
<dbReference type="InterPro" id="IPR015359">
    <property type="entry name" value="PLC_EF-hand-like"/>
</dbReference>
<dbReference type="FunFam" id="3.20.20.190:FF:000039">
    <property type="entry name" value="Phosphoinositide phospholipase C"/>
    <property type="match status" value="1"/>
</dbReference>
<evidence type="ECO:0000256" key="9">
    <source>
        <dbReference type="ARBA" id="ARBA00023224"/>
    </source>
</evidence>
<dbReference type="InterPro" id="IPR018247">
    <property type="entry name" value="EF_Hand_1_Ca_BS"/>
</dbReference>
<dbReference type="SUPFAM" id="SSF47473">
    <property type="entry name" value="EF-hand"/>
    <property type="match status" value="1"/>
</dbReference>
<feature type="compositionally biased region" description="Acidic residues" evidence="12">
    <location>
        <begin position="312"/>
        <end position="324"/>
    </location>
</feature>
<dbReference type="SUPFAM" id="SSF49562">
    <property type="entry name" value="C2 domain (Calcium/lipid-binding domain, CaLB)"/>
    <property type="match status" value="1"/>
</dbReference>
<proteinExistence type="predicted"/>
<dbReference type="SMART" id="SM00149">
    <property type="entry name" value="PLCYc"/>
    <property type="match status" value="1"/>
</dbReference>
<dbReference type="CDD" id="cd00275">
    <property type="entry name" value="C2_PLC_like"/>
    <property type="match status" value="1"/>
</dbReference>
<keyword evidence="5 11" id="KW-0378">Hydrolase</keyword>
<evidence type="ECO:0000313" key="17">
    <source>
        <dbReference type="Proteomes" id="UP000762676"/>
    </source>
</evidence>
<dbReference type="InterPro" id="IPR011992">
    <property type="entry name" value="EF-hand-dom_pair"/>
</dbReference>
<protein>
    <recommendedName>
        <fullName evidence="3 11">Phosphoinositide phospholipase C</fullName>
        <ecNumber evidence="3 11">3.1.4.11</ecNumber>
    </recommendedName>
</protein>
<dbReference type="PROSITE" id="PS50004">
    <property type="entry name" value="C2"/>
    <property type="match status" value="1"/>
</dbReference>
<evidence type="ECO:0000256" key="6">
    <source>
        <dbReference type="ARBA" id="ARBA00022837"/>
    </source>
</evidence>
<dbReference type="PANTHER" id="PTHR10336:SF209">
    <property type="entry name" value="PHOSPHOINOSITIDE PHOSPHOLIPASE C"/>
    <property type="match status" value="1"/>
</dbReference>
<evidence type="ECO:0000256" key="8">
    <source>
        <dbReference type="ARBA" id="ARBA00023098"/>
    </source>
</evidence>
<evidence type="ECO:0000256" key="4">
    <source>
        <dbReference type="ARBA" id="ARBA00022490"/>
    </source>
</evidence>
<dbReference type="Gene3D" id="1.10.238.10">
    <property type="entry name" value="EF-hand"/>
    <property type="match status" value="2"/>
</dbReference>
<dbReference type="PROSITE" id="PS50007">
    <property type="entry name" value="PIPLC_X_DOMAIN"/>
    <property type="match status" value="1"/>
</dbReference>
<dbReference type="FunFam" id="1.10.238.10:FF:000005">
    <property type="entry name" value="Phosphoinositide phospholipase C"/>
    <property type="match status" value="1"/>
</dbReference>
<accession>A0AAV4HFQ9</accession>
<dbReference type="InterPro" id="IPR001711">
    <property type="entry name" value="PLipase_C_Pinositol-sp_Y"/>
</dbReference>
<evidence type="ECO:0000256" key="11">
    <source>
        <dbReference type="RuleBase" id="RU361133"/>
    </source>
</evidence>
<feature type="compositionally biased region" description="Low complexity" evidence="12">
    <location>
        <begin position="341"/>
        <end position="353"/>
    </location>
</feature>
<feature type="domain" description="PI-PLC Y-box" evidence="14">
    <location>
        <begin position="376"/>
        <end position="489"/>
    </location>
</feature>
<dbReference type="SMART" id="SM00148">
    <property type="entry name" value="PLCXc"/>
    <property type="match status" value="1"/>
</dbReference>
<keyword evidence="7 11" id="KW-0442">Lipid degradation</keyword>
<comment type="catalytic activity">
    <reaction evidence="10">
        <text>a 1,2-diacyl-sn-glycero-3-phospho-(1D-myo-inositol-4,5-bisphosphate) + H2O = 1D-myo-inositol 1,4,5-trisphosphate + a 1,2-diacyl-sn-glycerol + H(+)</text>
        <dbReference type="Rhea" id="RHEA:33179"/>
        <dbReference type="ChEBI" id="CHEBI:15377"/>
        <dbReference type="ChEBI" id="CHEBI:15378"/>
        <dbReference type="ChEBI" id="CHEBI:17815"/>
        <dbReference type="ChEBI" id="CHEBI:58456"/>
        <dbReference type="ChEBI" id="CHEBI:203600"/>
        <dbReference type="EC" id="3.1.4.11"/>
    </reaction>
    <physiologicalReaction direction="left-to-right" evidence="10">
        <dbReference type="Rhea" id="RHEA:33180"/>
    </physiologicalReaction>
</comment>
<evidence type="ECO:0000256" key="2">
    <source>
        <dbReference type="ARBA" id="ARBA00004496"/>
    </source>
</evidence>
<feature type="domain" description="EF-hand" evidence="15">
    <location>
        <begin position="36"/>
        <end position="76"/>
    </location>
</feature>
<evidence type="ECO:0000259" key="14">
    <source>
        <dbReference type="PROSITE" id="PS50008"/>
    </source>
</evidence>
<dbReference type="PROSITE" id="PS00018">
    <property type="entry name" value="EF_HAND_1"/>
    <property type="match status" value="1"/>
</dbReference>